<organism evidence="2">
    <name type="scientific">Kwoniella pini CBS 10737</name>
    <dbReference type="NCBI Taxonomy" id="1296096"/>
    <lineage>
        <taxon>Eukaryota</taxon>
        <taxon>Fungi</taxon>
        <taxon>Dikarya</taxon>
        <taxon>Basidiomycota</taxon>
        <taxon>Agaricomycotina</taxon>
        <taxon>Tremellomycetes</taxon>
        <taxon>Tremellales</taxon>
        <taxon>Cryptococcaceae</taxon>
        <taxon>Kwoniella</taxon>
    </lineage>
</organism>
<reference evidence="3" key="4">
    <citation type="submission" date="2024-02" db="EMBL/GenBank/DDBJ databases">
        <title>Comparative genomics of Cryptococcus and Kwoniella reveals pathogenesis evolution and contrasting modes of karyotype evolution via chromosome fusion or intercentromeric recombination.</title>
        <authorList>
            <person name="Coelho M.A."/>
            <person name="David-Palma M."/>
            <person name="Shea T."/>
            <person name="Bowers K."/>
            <person name="McGinley-Smith S."/>
            <person name="Mohammad A.W."/>
            <person name="Gnirke A."/>
            <person name="Yurkov A.M."/>
            <person name="Nowrousian M."/>
            <person name="Sun S."/>
            <person name="Cuomo C.A."/>
            <person name="Heitman J."/>
        </authorList>
    </citation>
    <scope>NUCLEOTIDE SEQUENCE</scope>
    <source>
        <strain evidence="3">CBS 10737</strain>
    </source>
</reference>
<feature type="region of interest" description="Disordered" evidence="1">
    <location>
        <begin position="92"/>
        <end position="181"/>
    </location>
</feature>
<dbReference type="RefSeq" id="XP_019010821.1">
    <property type="nucleotide sequence ID" value="XM_019155863.1"/>
</dbReference>
<reference evidence="3" key="2">
    <citation type="submission" date="2013-07" db="EMBL/GenBank/DDBJ databases">
        <authorList>
            <consortium name="The Broad Institute Genome Sequencing Platform"/>
            <person name="Cuomo C."/>
            <person name="Litvintseva A."/>
            <person name="Chen Y."/>
            <person name="Heitman J."/>
            <person name="Sun S."/>
            <person name="Springer D."/>
            <person name="Dromer F."/>
            <person name="Young S.K."/>
            <person name="Zeng Q."/>
            <person name="Gargeya S."/>
            <person name="Fitzgerald M."/>
            <person name="Abouelleil A."/>
            <person name="Alvarado L."/>
            <person name="Berlin A.M."/>
            <person name="Chapman S.B."/>
            <person name="Dewar J."/>
            <person name="Goldberg J."/>
            <person name="Griggs A."/>
            <person name="Gujja S."/>
            <person name="Hansen M."/>
            <person name="Howarth C."/>
            <person name="Imamovic A."/>
            <person name="Larimer J."/>
            <person name="McCowan C."/>
            <person name="Murphy C."/>
            <person name="Pearson M."/>
            <person name="Priest M."/>
            <person name="Roberts A."/>
            <person name="Saif S."/>
            <person name="Shea T."/>
            <person name="Sykes S."/>
            <person name="Wortman J."/>
            <person name="Nusbaum C."/>
            <person name="Birren B."/>
        </authorList>
    </citation>
    <scope>NUCLEOTIDE SEQUENCE</scope>
    <source>
        <strain evidence="3">CBS 10737</strain>
    </source>
</reference>
<feature type="compositionally biased region" description="Basic residues" evidence="1">
    <location>
        <begin position="124"/>
        <end position="135"/>
    </location>
</feature>
<protein>
    <submittedName>
        <fullName evidence="2">Uncharacterized protein</fullName>
    </submittedName>
</protein>
<reference evidence="2" key="3">
    <citation type="submission" date="2016-07" db="EMBL/GenBank/DDBJ databases">
        <title>Evolution of pathogenesis and genome organization in the Tremellales.</title>
        <authorList>
            <person name="Cuomo C."/>
            <person name="Litvintseva A."/>
            <person name="Heitman J."/>
            <person name="Chen Y."/>
            <person name="Sun S."/>
            <person name="Springer D."/>
            <person name="Dromer F."/>
            <person name="Young S."/>
            <person name="Zeng Q."/>
            <person name="Chapman S."/>
            <person name="Gujja S."/>
            <person name="Saif S."/>
            <person name="Birren B."/>
        </authorList>
    </citation>
    <scope>NUCLEOTIDE SEQUENCE</scope>
    <source>
        <strain evidence="2">CBS 10737</strain>
    </source>
</reference>
<dbReference type="AlphaFoldDB" id="A0A1B9I234"/>
<feature type="region of interest" description="Disordered" evidence="1">
    <location>
        <begin position="1"/>
        <end position="23"/>
    </location>
</feature>
<gene>
    <name evidence="2" type="ORF">I206_04124</name>
    <name evidence="3" type="ORF">I206_104299</name>
</gene>
<reference evidence="2" key="1">
    <citation type="submission" date="2013-07" db="EMBL/GenBank/DDBJ databases">
        <title>The Genome Sequence of Cryptococcus pinus CBS10737.</title>
        <authorList>
            <consortium name="The Broad Institute Genome Sequencing Platform"/>
            <person name="Cuomo C."/>
            <person name="Litvintseva A."/>
            <person name="Chen Y."/>
            <person name="Heitman J."/>
            <person name="Sun S."/>
            <person name="Springer D."/>
            <person name="Dromer F."/>
            <person name="Young S.K."/>
            <person name="Zeng Q."/>
            <person name="Gargeya S."/>
            <person name="Fitzgerald M."/>
            <person name="Abouelleil A."/>
            <person name="Alvarado L."/>
            <person name="Berlin A.M."/>
            <person name="Chapman S.B."/>
            <person name="Dewar J."/>
            <person name="Goldberg J."/>
            <person name="Griggs A."/>
            <person name="Gujja S."/>
            <person name="Hansen M."/>
            <person name="Howarth C."/>
            <person name="Imamovic A."/>
            <person name="Larimer J."/>
            <person name="McCowan C."/>
            <person name="Murphy C."/>
            <person name="Pearson M."/>
            <person name="Priest M."/>
            <person name="Roberts A."/>
            <person name="Saif S."/>
            <person name="Shea T."/>
            <person name="Sykes S."/>
            <person name="Wortman J."/>
            <person name="Nusbaum C."/>
            <person name="Birren B."/>
        </authorList>
    </citation>
    <scope>NUCLEOTIDE SEQUENCE [LARGE SCALE GENOMIC DNA]</scope>
    <source>
        <strain evidence="2">CBS 10737</strain>
    </source>
</reference>
<feature type="compositionally biased region" description="Basic and acidic residues" evidence="1">
    <location>
        <begin position="1"/>
        <end position="10"/>
    </location>
</feature>
<sequence length="256" mass="27556">MPRLPDERKLAPLPRRSTPTSDVGLSCLADAALADWSTLSSKAQRQNSITLPSISSIIYPSLPTAKWEGFTASLPSLGIIIPSSTNSLARSDSLQSASTSDQPVASTSNIHISSVSTPFPPLRPSKKAKLQKRSHDHSGATPNSVQLEYNVRPYNRTAAPSNPFPAPSQAYPSSKATRQPKAKLPHPLQGLALDKTHSDRKVEDWQNAAQNLLHPLIPIPPLSYSGSSFFNHHSAAQSLISPPAHTLKKVHPPIDS</sequence>
<dbReference type="EMBL" id="KI894011">
    <property type="protein sequence ID" value="OCF49602.1"/>
    <property type="molecule type" value="Genomic_DNA"/>
</dbReference>
<evidence type="ECO:0000313" key="4">
    <source>
        <dbReference type="Proteomes" id="UP000094020"/>
    </source>
</evidence>
<feature type="compositionally biased region" description="Polar residues" evidence="1">
    <location>
        <begin position="92"/>
        <end position="117"/>
    </location>
</feature>
<evidence type="ECO:0000313" key="2">
    <source>
        <dbReference type="EMBL" id="OCF49602.1"/>
    </source>
</evidence>
<evidence type="ECO:0000256" key="1">
    <source>
        <dbReference type="SAM" id="MobiDB-lite"/>
    </source>
</evidence>
<proteinExistence type="predicted"/>
<evidence type="ECO:0000313" key="3">
    <source>
        <dbReference type="EMBL" id="WWC70349.1"/>
    </source>
</evidence>
<keyword evidence="4" id="KW-1185">Reference proteome</keyword>
<accession>A0A1B9I234</accession>
<dbReference type="Proteomes" id="UP000094020">
    <property type="component" value="Chromosome 5"/>
</dbReference>
<dbReference type="STRING" id="1296096.A0A1B9I234"/>
<dbReference type="GeneID" id="30172493"/>
<dbReference type="EMBL" id="CP144523">
    <property type="protein sequence ID" value="WWC70349.1"/>
    <property type="molecule type" value="Genomic_DNA"/>
</dbReference>
<dbReference type="KEGG" id="kpin:30172493"/>
<dbReference type="OrthoDB" id="2597011at2759"/>
<name>A0A1B9I234_9TREE</name>